<name>A0A834Y7Q1_TETSI</name>
<accession>A0A834Y7Q1</accession>
<keyword evidence="3" id="KW-1185">Reference proteome</keyword>
<feature type="region of interest" description="Disordered" evidence="1">
    <location>
        <begin position="249"/>
        <end position="271"/>
    </location>
</feature>
<reference evidence="2 3" key="1">
    <citation type="submission" date="2020-04" db="EMBL/GenBank/DDBJ databases">
        <title>Plant Genome Project.</title>
        <authorList>
            <person name="Zhang R.-G."/>
        </authorList>
    </citation>
    <scope>NUCLEOTIDE SEQUENCE [LARGE SCALE GENOMIC DNA]</scope>
    <source>
        <strain evidence="2">YNK0</strain>
        <tissue evidence="2">Leaf</tissue>
    </source>
</reference>
<dbReference type="AlphaFoldDB" id="A0A834Y7Q1"/>
<feature type="compositionally biased region" description="Polar residues" evidence="1">
    <location>
        <begin position="12"/>
        <end position="28"/>
    </location>
</feature>
<feature type="region of interest" description="Disordered" evidence="1">
    <location>
        <begin position="1"/>
        <end position="28"/>
    </location>
</feature>
<evidence type="ECO:0000313" key="3">
    <source>
        <dbReference type="Proteomes" id="UP000655225"/>
    </source>
</evidence>
<evidence type="ECO:0000256" key="1">
    <source>
        <dbReference type="SAM" id="MobiDB-lite"/>
    </source>
</evidence>
<feature type="region of interest" description="Disordered" evidence="1">
    <location>
        <begin position="104"/>
        <end position="147"/>
    </location>
</feature>
<comment type="caution">
    <text evidence="2">The sequence shown here is derived from an EMBL/GenBank/DDBJ whole genome shotgun (WGS) entry which is preliminary data.</text>
</comment>
<dbReference type="OrthoDB" id="1929304at2759"/>
<evidence type="ECO:0000313" key="2">
    <source>
        <dbReference type="EMBL" id="KAF8377091.1"/>
    </source>
</evidence>
<dbReference type="Proteomes" id="UP000655225">
    <property type="component" value="Unassembled WGS sequence"/>
</dbReference>
<dbReference type="PANTHER" id="PTHR34193">
    <property type="entry name" value="OS11G0199801 PROTEIN"/>
    <property type="match status" value="1"/>
</dbReference>
<sequence length="310" mass="34515">MLDLRRGLAENQDYSSNPNGPVNGSYDSSSSICLSTWNQRNYGDLGHGRLQFGLQTETEDEPGKVLPPLWKNSPVNGSYDSSSANSLSIWNQRNYGDLGHGGTQFGSQTEMEDKPGKVLPPLWKKSPPTSPKTKGSSLHPTHQHHYCYLSPTSRSQAIARGRQELMEMIKNMPESSYELSLKDLVEQPLVQGVQEVTVVEERILNNNHMSGNEKKKRNKKGQITRSGSMDNGPFLLKMFFPISFGSKKKKSSTTNMYSKISPRPPLLEGSEKGVDQEWWKRRLSLAGESENGGTGSINGSYYGLNHLLVH</sequence>
<protein>
    <submittedName>
        <fullName evidence="2">Uncharacterized protein</fullName>
    </submittedName>
</protein>
<feature type="region of interest" description="Disordered" evidence="1">
    <location>
        <begin position="208"/>
        <end position="228"/>
    </location>
</feature>
<proteinExistence type="predicted"/>
<gene>
    <name evidence="2" type="ORF">HHK36_030464</name>
</gene>
<dbReference type="PANTHER" id="PTHR34193:SF1">
    <property type="entry name" value="EXPRESSED PROTEIN"/>
    <property type="match status" value="1"/>
</dbReference>
<organism evidence="2 3">
    <name type="scientific">Tetracentron sinense</name>
    <name type="common">Spur-leaf</name>
    <dbReference type="NCBI Taxonomy" id="13715"/>
    <lineage>
        <taxon>Eukaryota</taxon>
        <taxon>Viridiplantae</taxon>
        <taxon>Streptophyta</taxon>
        <taxon>Embryophyta</taxon>
        <taxon>Tracheophyta</taxon>
        <taxon>Spermatophyta</taxon>
        <taxon>Magnoliopsida</taxon>
        <taxon>Trochodendrales</taxon>
        <taxon>Trochodendraceae</taxon>
        <taxon>Tetracentron</taxon>
    </lineage>
</organism>
<dbReference type="EMBL" id="JABCRI010000024">
    <property type="protein sequence ID" value="KAF8377091.1"/>
    <property type="molecule type" value="Genomic_DNA"/>
</dbReference>
<feature type="compositionally biased region" description="Low complexity" evidence="1">
    <location>
        <begin position="119"/>
        <end position="138"/>
    </location>
</feature>